<dbReference type="EMBL" id="BSQG01000004">
    <property type="protein sequence ID" value="GLU48263.1"/>
    <property type="molecule type" value="Genomic_DNA"/>
</dbReference>
<name>A0A9W6P768_9ACTN</name>
<sequence length="294" mass="31277">MTETTPATLMARLRLDGAAVADIDSGAAVDPVLSPRPYLHPVRTLAQTVVTEVLPEDHLHHLGVGITIADVSGTSFWGGRTFTRDRGSVLLDNHGRQEHVAWTVESDAGRTAVVAWTDTEGTELLREERATSAHGIDSTTWALDLNSTVRNTSGRTLTIGSPATNGRPGAAYGGFFWRAPMSETPPRCFGSEPGGEEALHESRAEWLALAGTTPEGAPWTLVFFQAGAERDPWFLRAAEYPGVGTSLAWDRVLEVPVDGAVERRTVTLVVDGHPGTAAVAALVATARERVGAPA</sequence>
<protein>
    <submittedName>
        <fullName evidence="1">Oxidoreductase</fullName>
    </submittedName>
</protein>
<accession>A0A9W6P768</accession>
<reference evidence="1" key="1">
    <citation type="submission" date="2023-02" db="EMBL/GenBank/DDBJ databases">
        <title>Nocardiopsis ansamitocini NBRC 112285.</title>
        <authorList>
            <person name="Ichikawa N."/>
            <person name="Sato H."/>
            <person name="Tonouchi N."/>
        </authorList>
    </citation>
    <scope>NUCLEOTIDE SEQUENCE</scope>
    <source>
        <strain evidence="1">NBRC 112285</strain>
    </source>
</reference>
<evidence type="ECO:0000313" key="1">
    <source>
        <dbReference type="EMBL" id="GLU48263.1"/>
    </source>
</evidence>
<comment type="caution">
    <text evidence="1">The sequence shown here is derived from an EMBL/GenBank/DDBJ whole genome shotgun (WGS) entry which is preliminary data.</text>
</comment>
<proteinExistence type="predicted"/>
<evidence type="ECO:0000313" key="2">
    <source>
        <dbReference type="Proteomes" id="UP001165092"/>
    </source>
</evidence>
<gene>
    <name evidence="1" type="ORF">Nans01_26140</name>
</gene>
<dbReference type="Proteomes" id="UP001165092">
    <property type="component" value="Unassembled WGS sequence"/>
</dbReference>
<dbReference type="InterPro" id="IPR029475">
    <property type="entry name" value="DUF6807"/>
</dbReference>
<dbReference type="Pfam" id="PF14100">
    <property type="entry name" value="DUF6807"/>
    <property type="match status" value="1"/>
</dbReference>
<organism evidence="1 2">
    <name type="scientific">Nocardiopsis ansamitocini</name>
    <dbReference type="NCBI Taxonomy" id="1670832"/>
    <lineage>
        <taxon>Bacteria</taxon>
        <taxon>Bacillati</taxon>
        <taxon>Actinomycetota</taxon>
        <taxon>Actinomycetes</taxon>
        <taxon>Streptosporangiales</taxon>
        <taxon>Nocardiopsidaceae</taxon>
        <taxon>Nocardiopsis</taxon>
    </lineage>
</organism>
<keyword evidence="2" id="KW-1185">Reference proteome</keyword>
<dbReference type="AlphaFoldDB" id="A0A9W6P768"/>